<evidence type="ECO:0000259" key="5">
    <source>
        <dbReference type="PROSITE" id="PS50931"/>
    </source>
</evidence>
<protein>
    <submittedName>
        <fullName evidence="6">LysR family transcriptional regulator</fullName>
    </submittedName>
</protein>
<dbReference type="Proteomes" id="UP000198145">
    <property type="component" value="Unassembled WGS sequence"/>
</dbReference>
<dbReference type="PROSITE" id="PS50931">
    <property type="entry name" value="HTH_LYSR"/>
    <property type="match status" value="1"/>
</dbReference>
<proteinExistence type="inferred from homology"/>
<comment type="caution">
    <text evidence="6">The sequence shown here is derived from an EMBL/GenBank/DDBJ whole genome shotgun (WGS) entry which is preliminary data.</text>
</comment>
<evidence type="ECO:0000256" key="3">
    <source>
        <dbReference type="ARBA" id="ARBA00023125"/>
    </source>
</evidence>
<dbReference type="InterPro" id="IPR050389">
    <property type="entry name" value="LysR-type_TF"/>
</dbReference>
<dbReference type="SUPFAM" id="SSF53850">
    <property type="entry name" value="Periplasmic binding protein-like II"/>
    <property type="match status" value="1"/>
</dbReference>
<keyword evidence="2" id="KW-0805">Transcription regulation</keyword>
<evidence type="ECO:0000256" key="2">
    <source>
        <dbReference type="ARBA" id="ARBA00023015"/>
    </source>
</evidence>
<feature type="domain" description="HTH lysR-type" evidence="5">
    <location>
        <begin position="9"/>
        <end position="66"/>
    </location>
</feature>
<dbReference type="eggNOG" id="COG0583">
    <property type="taxonomic scope" value="Bacteria"/>
</dbReference>
<dbReference type="EMBL" id="NJBA01000002">
    <property type="protein sequence ID" value="OWP52034.1"/>
    <property type="molecule type" value="Genomic_DNA"/>
</dbReference>
<dbReference type="PANTHER" id="PTHR30118:SF15">
    <property type="entry name" value="TRANSCRIPTIONAL REGULATORY PROTEIN"/>
    <property type="match status" value="1"/>
</dbReference>
<dbReference type="InterPro" id="IPR036388">
    <property type="entry name" value="WH-like_DNA-bd_sf"/>
</dbReference>
<comment type="similarity">
    <text evidence="1">Belongs to the LysR transcriptional regulatory family.</text>
</comment>
<dbReference type="Gene3D" id="1.10.10.10">
    <property type="entry name" value="Winged helix-like DNA-binding domain superfamily/Winged helix DNA-binding domain"/>
    <property type="match status" value="1"/>
</dbReference>
<evidence type="ECO:0000313" key="7">
    <source>
        <dbReference type="Proteomes" id="UP000198145"/>
    </source>
</evidence>
<dbReference type="GO" id="GO:0003700">
    <property type="term" value="F:DNA-binding transcription factor activity"/>
    <property type="evidence" value="ECO:0007669"/>
    <property type="project" value="InterPro"/>
</dbReference>
<evidence type="ECO:0000256" key="1">
    <source>
        <dbReference type="ARBA" id="ARBA00009437"/>
    </source>
</evidence>
<dbReference type="Gene3D" id="3.40.190.10">
    <property type="entry name" value="Periplasmic binding protein-like II"/>
    <property type="match status" value="2"/>
</dbReference>
<organism evidence="6 7">
    <name type="scientific">Pseudomonas nitroreducens</name>
    <dbReference type="NCBI Taxonomy" id="46680"/>
    <lineage>
        <taxon>Bacteria</taxon>
        <taxon>Pseudomonadati</taxon>
        <taxon>Pseudomonadota</taxon>
        <taxon>Gammaproteobacteria</taxon>
        <taxon>Pseudomonadales</taxon>
        <taxon>Pseudomonadaceae</taxon>
        <taxon>Pseudomonas</taxon>
    </lineage>
</organism>
<dbReference type="RefSeq" id="WP_088416879.1">
    <property type="nucleotide sequence ID" value="NZ_NJBA01000002.1"/>
</dbReference>
<dbReference type="SUPFAM" id="SSF46785">
    <property type="entry name" value="Winged helix' DNA-binding domain"/>
    <property type="match status" value="1"/>
</dbReference>
<dbReference type="GO" id="GO:0003677">
    <property type="term" value="F:DNA binding"/>
    <property type="evidence" value="ECO:0007669"/>
    <property type="project" value="UniProtKB-KW"/>
</dbReference>
<name>A0A246FCJ7_PSENT</name>
<gene>
    <name evidence="6" type="ORF">CEG18_07200</name>
</gene>
<evidence type="ECO:0000256" key="4">
    <source>
        <dbReference type="ARBA" id="ARBA00023163"/>
    </source>
</evidence>
<sequence length="309" mass="34369">MNRHELRHTDINLLVVFETMMRERSVTRTGELLFVSQTTISSALGRLRALFNDPLFVRVGRMMEPTARAEAIYTRLAPALDGIAVALSFSEAFDPATSQASFHVGLSDDVEYALLPELLARLRREAPGITLIVRRVEHFQLARLFESGEVSVAISPAQELPANAHCRDLRAVRPMLLRCATASGPLDLDGLCSHPQVVVSSMGKVSDELDLALDRMGRQRKVVLAVPQFSALPALLRGTELVALVPEYVAQAMVRHPGLRADFPPLDLPAPQLSMAWRGISHTDPRECWLRSRLYRYLCEQAEREAKVA</sequence>
<dbReference type="Pfam" id="PF03466">
    <property type="entry name" value="LysR_substrate"/>
    <property type="match status" value="1"/>
</dbReference>
<dbReference type="InterPro" id="IPR036390">
    <property type="entry name" value="WH_DNA-bd_sf"/>
</dbReference>
<evidence type="ECO:0000313" key="6">
    <source>
        <dbReference type="EMBL" id="OWP52034.1"/>
    </source>
</evidence>
<dbReference type="AlphaFoldDB" id="A0A246FCJ7"/>
<accession>A0A246FCJ7</accession>
<keyword evidence="4" id="KW-0804">Transcription</keyword>
<reference evidence="6 7" key="1">
    <citation type="submission" date="2017-06" db="EMBL/GenBank/DDBJ databases">
        <title>Draft genome of Pseudomonas nitroreducens DF05.</title>
        <authorList>
            <person name="Iyer R."/>
        </authorList>
    </citation>
    <scope>NUCLEOTIDE SEQUENCE [LARGE SCALE GENOMIC DNA]</scope>
    <source>
        <strain evidence="6 7">DF05</strain>
    </source>
</reference>
<dbReference type="InterPro" id="IPR005119">
    <property type="entry name" value="LysR_subst-bd"/>
</dbReference>
<dbReference type="PANTHER" id="PTHR30118">
    <property type="entry name" value="HTH-TYPE TRANSCRIPTIONAL REGULATOR LEUO-RELATED"/>
    <property type="match status" value="1"/>
</dbReference>
<keyword evidence="3" id="KW-0238">DNA-binding</keyword>
<dbReference type="InterPro" id="IPR000847">
    <property type="entry name" value="LysR_HTH_N"/>
</dbReference>
<dbReference type="Pfam" id="PF00126">
    <property type="entry name" value="HTH_1"/>
    <property type="match status" value="1"/>
</dbReference>